<feature type="domain" description="Glutamate/phenylalanine/leucine/valine/L-tryptophan dehydrogenase C-terminal" evidence="8">
    <location>
        <begin position="194"/>
        <end position="424"/>
    </location>
</feature>
<feature type="binding site" evidence="5">
    <location>
        <position position="201"/>
    </location>
    <ligand>
        <name>NAD(+)</name>
        <dbReference type="ChEBI" id="CHEBI:57540"/>
    </ligand>
</feature>
<dbReference type="SMART" id="SM00839">
    <property type="entry name" value="ELFV_dehydrog"/>
    <property type="match status" value="1"/>
</dbReference>
<dbReference type="FunFam" id="3.40.50.10860:FF:000003">
    <property type="entry name" value="Glutamate dehydrogenase"/>
    <property type="match status" value="1"/>
</dbReference>
<keyword evidence="5" id="KW-0547">Nucleotide-binding</keyword>
<dbReference type="Pfam" id="PF00208">
    <property type="entry name" value="ELFV_dehydrog"/>
    <property type="match status" value="1"/>
</dbReference>
<dbReference type="CDD" id="cd01076">
    <property type="entry name" value="NAD_bind_1_Glu_DH"/>
    <property type="match status" value="1"/>
</dbReference>
<dbReference type="InterPro" id="IPR006096">
    <property type="entry name" value="Glu/Leu/Phe/Val/Trp_DH_C"/>
</dbReference>
<accession>A0A934K6X2</accession>
<comment type="caution">
    <text evidence="9">The sequence shown here is derived from an EMBL/GenBank/DDBJ whole genome shotgun (WGS) entry which is preliminary data.</text>
</comment>
<keyword evidence="5" id="KW-0520">NAD</keyword>
<dbReference type="AlphaFoldDB" id="A0A934K6X2"/>
<proteinExistence type="inferred from homology"/>
<dbReference type="SUPFAM" id="SSF51735">
    <property type="entry name" value="NAD(P)-binding Rossmann-fold domains"/>
    <property type="match status" value="1"/>
</dbReference>
<dbReference type="InterPro" id="IPR006097">
    <property type="entry name" value="Glu/Leu/Phe/Val/Trp_DH_dimer"/>
</dbReference>
<feature type="site" description="Important for catalysis" evidence="6">
    <location>
        <position position="157"/>
    </location>
</feature>
<name>A0A934K6X2_9BACT</name>
<evidence type="ECO:0000313" key="10">
    <source>
        <dbReference type="Proteomes" id="UP000612893"/>
    </source>
</evidence>
<dbReference type="InterPro" id="IPR033524">
    <property type="entry name" value="Glu/Leu/Phe/Val_DH_AS"/>
</dbReference>
<evidence type="ECO:0000256" key="6">
    <source>
        <dbReference type="PIRSR" id="PIRSR000185-3"/>
    </source>
</evidence>
<dbReference type="InterPro" id="IPR033922">
    <property type="entry name" value="NAD_bind_Glu_DH"/>
</dbReference>
<dbReference type="InterPro" id="IPR046346">
    <property type="entry name" value="Aminoacid_DH-like_N_sf"/>
</dbReference>
<evidence type="ECO:0000256" key="1">
    <source>
        <dbReference type="ARBA" id="ARBA00006382"/>
    </source>
</evidence>
<dbReference type="SUPFAM" id="SSF53223">
    <property type="entry name" value="Aminoacid dehydrogenase-like, N-terminal domain"/>
    <property type="match status" value="1"/>
</dbReference>
<evidence type="ECO:0000256" key="3">
    <source>
        <dbReference type="PIRNR" id="PIRNR000185"/>
    </source>
</evidence>
<dbReference type="GO" id="GO:0004353">
    <property type="term" value="F:glutamate dehydrogenase [NAD(P)+] activity"/>
    <property type="evidence" value="ECO:0007669"/>
    <property type="project" value="UniProtKB-ARBA"/>
</dbReference>
<feature type="binding site" evidence="5">
    <location>
        <position position="232"/>
    </location>
    <ligand>
        <name>NAD(+)</name>
        <dbReference type="ChEBI" id="CHEBI:57540"/>
    </ligand>
</feature>
<dbReference type="PROSITE" id="PS00074">
    <property type="entry name" value="GLFV_DEHYDROGENASE"/>
    <property type="match status" value="1"/>
</dbReference>
<dbReference type="Pfam" id="PF02812">
    <property type="entry name" value="ELFV_dehydrog_N"/>
    <property type="match status" value="1"/>
</dbReference>
<evidence type="ECO:0000256" key="7">
    <source>
        <dbReference type="RuleBase" id="RU004417"/>
    </source>
</evidence>
<organism evidence="9 10">
    <name type="scientific">Candidatus Nephthysia bennettiae</name>
    <dbReference type="NCBI Taxonomy" id="3127016"/>
    <lineage>
        <taxon>Bacteria</taxon>
        <taxon>Bacillati</taxon>
        <taxon>Candidatus Dormiibacterota</taxon>
        <taxon>Candidatus Dormibacteria</taxon>
        <taxon>Candidatus Dormibacterales</taxon>
        <taxon>Candidatus Dormibacteraceae</taxon>
        <taxon>Candidatus Nephthysia</taxon>
    </lineage>
</organism>
<dbReference type="PIRSF" id="PIRSF000185">
    <property type="entry name" value="Glu_DH"/>
    <property type="match status" value="1"/>
</dbReference>
<evidence type="ECO:0000259" key="8">
    <source>
        <dbReference type="SMART" id="SM00839"/>
    </source>
</evidence>
<dbReference type="PRINTS" id="PR00082">
    <property type="entry name" value="GLFDHDRGNASE"/>
</dbReference>
<feature type="binding site" evidence="5">
    <location>
        <position position="105"/>
    </location>
    <ligand>
        <name>substrate</name>
    </ligand>
</feature>
<evidence type="ECO:0000256" key="2">
    <source>
        <dbReference type="ARBA" id="ARBA00023002"/>
    </source>
</evidence>
<dbReference type="InterPro" id="IPR006095">
    <property type="entry name" value="Glu/Leu/Phe/Val/Trp_DH"/>
</dbReference>
<gene>
    <name evidence="9" type="ORF">JF922_01365</name>
</gene>
<feature type="binding site" evidence="5">
    <location>
        <position position="360"/>
    </location>
    <ligand>
        <name>substrate</name>
    </ligand>
</feature>
<feature type="active site" description="Proton donor" evidence="4">
    <location>
        <position position="117"/>
    </location>
</feature>
<dbReference type="Gene3D" id="3.40.50.720">
    <property type="entry name" value="NAD(P)-binding Rossmann-like Domain"/>
    <property type="match status" value="1"/>
</dbReference>
<evidence type="ECO:0000256" key="5">
    <source>
        <dbReference type="PIRSR" id="PIRSR000185-2"/>
    </source>
</evidence>
<dbReference type="GO" id="GO:0000166">
    <property type="term" value="F:nucleotide binding"/>
    <property type="evidence" value="ECO:0007669"/>
    <property type="project" value="UniProtKB-KW"/>
</dbReference>
<sequence length="427" mass="46658">MVFGTLSVASPEVEEANEWRTAQRQFDIAAEIIGLEPELRAILREVQREFTCHFPVEMDDGHVEVFTGYRVQHNINRGPAKGGIRYHPDVSLDEVKALAMWMTWKCAIVNIPYGGAKGGVILDPRKLTKRELERLTRRFATEISILIGPDKDIPAPDMNTDGQVMAWIMDTISMHAGYSVTATVTGKPVEVGGSLGRVDATGRGVTICTLAALDYLGMTPHETRVAVQGFGNVGSVSARLLDEAGCSVVSVSDEYVGLYSPVGLPVKKLLEYRAKHGSLKGFPGCEEIGSAGPLTVDCDVVVPAAIGNQITSRNAREIKARVVVEAANGPTTPEGDEILQDRGIFLVPDILANAGGVTVSYFEWVQDLQSFFWSEHEVNQKLAAIMQRAFKEVLETAEERNLPMRMAAYVRAVERVASATRERGIYP</sequence>
<dbReference type="Proteomes" id="UP000612893">
    <property type="component" value="Unassembled WGS sequence"/>
</dbReference>
<keyword evidence="2 3" id="KW-0560">Oxidoreductase</keyword>
<feature type="binding site" evidence="5">
    <location>
        <position position="81"/>
    </location>
    <ligand>
        <name>substrate</name>
    </ligand>
</feature>
<reference evidence="9" key="1">
    <citation type="submission" date="2020-10" db="EMBL/GenBank/DDBJ databases">
        <title>Ca. Dormibacterota MAGs.</title>
        <authorList>
            <person name="Montgomery K."/>
        </authorList>
    </citation>
    <scope>NUCLEOTIDE SEQUENCE [LARGE SCALE GENOMIC DNA]</scope>
    <source>
        <strain evidence="9">SC8812_S17_10</strain>
    </source>
</reference>
<dbReference type="InterPro" id="IPR036291">
    <property type="entry name" value="NAD(P)-bd_dom_sf"/>
</dbReference>
<dbReference type="PANTHER" id="PTHR11606">
    <property type="entry name" value="GLUTAMATE DEHYDROGENASE"/>
    <property type="match status" value="1"/>
</dbReference>
<dbReference type="RefSeq" id="WP_338198551.1">
    <property type="nucleotide sequence ID" value="NZ_JAEKNR010000020.1"/>
</dbReference>
<evidence type="ECO:0000313" key="9">
    <source>
        <dbReference type="EMBL" id="MBJ7596723.1"/>
    </source>
</evidence>
<comment type="similarity">
    <text evidence="1 3 7">Belongs to the Glu/Leu/Phe/Val dehydrogenases family.</text>
</comment>
<protein>
    <recommendedName>
        <fullName evidence="3">Glutamate dehydrogenase</fullName>
    </recommendedName>
</protein>
<keyword evidence="10" id="KW-1185">Reference proteome</keyword>
<dbReference type="Gene3D" id="3.40.50.10860">
    <property type="entry name" value="Leucine Dehydrogenase, chain A, domain 1"/>
    <property type="match status" value="1"/>
</dbReference>
<dbReference type="EMBL" id="JAEKNR010000020">
    <property type="protein sequence ID" value="MBJ7596723.1"/>
    <property type="molecule type" value="Genomic_DNA"/>
</dbReference>
<dbReference type="PANTHER" id="PTHR11606:SF13">
    <property type="entry name" value="GLUTAMATE DEHYDROGENASE 1, MITOCHONDRIAL"/>
    <property type="match status" value="1"/>
</dbReference>
<evidence type="ECO:0000256" key="4">
    <source>
        <dbReference type="PIRSR" id="PIRSR000185-1"/>
    </source>
</evidence>
<dbReference type="InterPro" id="IPR014362">
    <property type="entry name" value="Glu_DH"/>
</dbReference>